<evidence type="ECO:0000313" key="2">
    <source>
        <dbReference type="EMBL" id="KAF0891503.1"/>
    </source>
</evidence>
<sequence length="66" mass="6849">MAEARGDSPLTFGVHEAVEERGRLGCWVVGLGGPLGSGSQGEGWMLTGDWGPSGREYRGRAQSSAA</sequence>
<gene>
    <name evidence="2" type="ORF">E2562_009911</name>
</gene>
<dbReference type="AlphaFoldDB" id="A0A6G1BVU6"/>
<dbReference type="EMBL" id="SPHZ02000011">
    <property type="protein sequence ID" value="KAF0891503.1"/>
    <property type="molecule type" value="Genomic_DNA"/>
</dbReference>
<name>A0A6G1BVU6_9ORYZ</name>
<feature type="region of interest" description="Disordered" evidence="1">
    <location>
        <begin position="38"/>
        <end position="66"/>
    </location>
</feature>
<protein>
    <submittedName>
        <fullName evidence="2">Uncharacterized protein</fullName>
    </submittedName>
</protein>
<keyword evidence="3" id="KW-1185">Reference proteome</keyword>
<evidence type="ECO:0000256" key="1">
    <source>
        <dbReference type="SAM" id="MobiDB-lite"/>
    </source>
</evidence>
<reference evidence="2 3" key="1">
    <citation type="submission" date="2019-11" db="EMBL/GenBank/DDBJ databases">
        <title>Whole genome sequence of Oryza granulata.</title>
        <authorList>
            <person name="Li W."/>
        </authorList>
    </citation>
    <scope>NUCLEOTIDE SEQUENCE [LARGE SCALE GENOMIC DNA]</scope>
    <source>
        <strain evidence="3">cv. Menghai</strain>
        <tissue evidence="2">Leaf</tissue>
    </source>
</reference>
<accession>A0A6G1BVU6</accession>
<proteinExistence type="predicted"/>
<comment type="caution">
    <text evidence="2">The sequence shown here is derived from an EMBL/GenBank/DDBJ whole genome shotgun (WGS) entry which is preliminary data.</text>
</comment>
<organism evidence="2 3">
    <name type="scientific">Oryza meyeriana var. granulata</name>
    <dbReference type="NCBI Taxonomy" id="110450"/>
    <lineage>
        <taxon>Eukaryota</taxon>
        <taxon>Viridiplantae</taxon>
        <taxon>Streptophyta</taxon>
        <taxon>Embryophyta</taxon>
        <taxon>Tracheophyta</taxon>
        <taxon>Spermatophyta</taxon>
        <taxon>Magnoliopsida</taxon>
        <taxon>Liliopsida</taxon>
        <taxon>Poales</taxon>
        <taxon>Poaceae</taxon>
        <taxon>BOP clade</taxon>
        <taxon>Oryzoideae</taxon>
        <taxon>Oryzeae</taxon>
        <taxon>Oryzinae</taxon>
        <taxon>Oryza</taxon>
        <taxon>Oryza meyeriana</taxon>
    </lineage>
</organism>
<evidence type="ECO:0000313" key="3">
    <source>
        <dbReference type="Proteomes" id="UP000479710"/>
    </source>
</evidence>
<dbReference type="Proteomes" id="UP000479710">
    <property type="component" value="Unassembled WGS sequence"/>
</dbReference>